<evidence type="ECO:0000313" key="2">
    <source>
        <dbReference type="EMBL" id="KYD20462.1"/>
    </source>
</evidence>
<name>A0A150M8C6_GEOSE</name>
<keyword evidence="1" id="KW-0472">Membrane</keyword>
<feature type="transmembrane region" description="Helical" evidence="1">
    <location>
        <begin position="63"/>
        <end position="84"/>
    </location>
</feature>
<keyword evidence="1" id="KW-0812">Transmembrane</keyword>
<evidence type="ECO:0000256" key="1">
    <source>
        <dbReference type="SAM" id="Phobius"/>
    </source>
</evidence>
<keyword evidence="1" id="KW-1133">Transmembrane helix</keyword>
<sequence>MKTYDLDRGGTEREYMRIFQDILYNPVLYRIVQELILFLYRLFHLPGTAFFLMTKAADARRLIDAVASFVGSYSIGLLITNKVFKEGKYTVKEAAIIATGFSTVSVTFMVVVAKTLGLMPIWNAYCFCPLCLSPKLRLSQNSLLRSYPSRRSYSFPLSFYAFYLQKFRSACRGCWSSGSNAPS</sequence>
<proteinExistence type="predicted"/>
<evidence type="ECO:0000313" key="3">
    <source>
        <dbReference type="Proteomes" id="UP000075424"/>
    </source>
</evidence>
<gene>
    <name evidence="2" type="ORF">B4109_1168</name>
</gene>
<accession>A0A150M8C6</accession>
<dbReference type="Proteomes" id="UP000075424">
    <property type="component" value="Unassembled WGS sequence"/>
</dbReference>
<dbReference type="PATRIC" id="fig|1422.18.peg.2326"/>
<reference evidence="2 3" key="1">
    <citation type="submission" date="2016-01" db="EMBL/GenBank/DDBJ databases">
        <title>Draft Genome Sequences of Seven Thermophilic Sporeformers Isolated from Foods.</title>
        <authorList>
            <person name="Berendsen E.M."/>
            <person name="Wells-Bennik M.H."/>
            <person name="Krawcyk A.O."/>
            <person name="De Jong A."/>
            <person name="Holsappel S."/>
            <person name="Eijlander R.T."/>
            <person name="Kuipers O.P."/>
        </authorList>
    </citation>
    <scope>NUCLEOTIDE SEQUENCE [LARGE SCALE GENOMIC DNA]</scope>
    <source>
        <strain evidence="2 3">B4109</strain>
    </source>
</reference>
<protein>
    <submittedName>
        <fullName evidence="2">Uncharacterized protein</fullName>
    </submittedName>
</protein>
<feature type="transmembrane region" description="Helical" evidence="1">
    <location>
        <begin position="96"/>
        <end position="122"/>
    </location>
</feature>
<dbReference type="AlphaFoldDB" id="A0A150M8C6"/>
<dbReference type="EMBL" id="LQYV01000152">
    <property type="protein sequence ID" value="KYD20462.1"/>
    <property type="molecule type" value="Genomic_DNA"/>
</dbReference>
<organism evidence="2 3">
    <name type="scientific">Geobacillus stearothermophilus</name>
    <name type="common">Bacillus stearothermophilus</name>
    <dbReference type="NCBI Taxonomy" id="1422"/>
    <lineage>
        <taxon>Bacteria</taxon>
        <taxon>Bacillati</taxon>
        <taxon>Bacillota</taxon>
        <taxon>Bacilli</taxon>
        <taxon>Bacillales</taxon>
        <taxon>Anoxybacillaceae</taxon>
        <taxon>Geobacillus</taxon>
    </lineage>
</organism>
<comment type="caution">
    <text evidence="2">The sequence shown here is derived from an EMBL/GenBank/DDBJ whole genome shotgun (WGS) entry which is preliminary data.</text>
</comment>